<feature type="compositionally biased region" description="Basic and acidic residues" evidence="2">
    <location>
        <begin position="1481"/>
        <end position="1490"/>
    </location>
</feature>
<feature type="coiled-coil region" evidence="1">
    <location>
        <begin position="1074"/>
        <end position="1105"/>
    </location>
</feature>
<feature type="compositionally biased region" description="Basic and acidic residues" evidence="2">
    <location>
        <begin position="1140"/>
        <end position="1168"/>
    </location>
</feature>
<dbReference type="RefSeq" id="WP_159747566.1">
    <property type="nucleotide sequence ID" value="NZ_BLIR01000003.1"/>
</dbReference>
<evidence type="ECO:0000256" key="2">
    <source>
        <dbReference type="SAM" id="MobiDB-lite"/>
    </source>
</evidence>
<keyword evidence="1" id="KW-0175">Coiled coil</keyword>
<reference evidence="3 4" key="1">
    <citation type="submission" date="2019-12" db="EMBL/GenBank/DDBJ databases">
        <title>Whole genome shotgun sequence of Streptomyces tubercidicus NBRC 13090.</title>
        <authorList>
            <person name="Ichikawa N."/>
            <person name="Kimura A."/>
            <person name="Kitahashi Y."/>
            <person name="Komaki H."/>
            <person name="Tamura T."/>
        </authorList>
    </citation>
    <scope>NUCLEOTIDE SEQUENCE [LARGE SCALE GENOMIC DNA]</scope>
    <source>
        <strain evidence="3 4">NBRC 13090</strain>
    </source>
</reference>
<evidence type="ECO:0000313" key="3">
    <source>
        <dbReference type="EMBL" id="GFE40876.1"/>
    </source>
</evidence>
<dbReference type="Proteomes" id="UP000431826">
    <property type="component" value="Unassembled WGS sequence"/>
</dbReference>
<organism evidence="3 4">
    <name type="scientific">Streptomyces tubercidicus</name>
    <dbReference type="NCBI Taxonomy" id="47759"/>
    <lineage>
        <taxon>Bacteria</taxon>
        <taxon>Bacillati</taxon>
        <taxon>Actinomycetota</taxon>
        <taxon>Actinomycetes</taxon>
        <taxon>Kitasatosporales</taxon>
        <taxon>Streptomycetaceae</taxon>
        <taxon>Streptomyces</taxon>
    </lineage>
</organism>
<feature type="coiled-coil region" evidence="1">
    <location>
        <begin position="798"/>
        <end position="832"/>
    </location>
</feature>
<feature type="coiled-coil region" evidence="1">
    <location>
        <begin position="527"/>
        <end position="620"/>
    </location>
</feature>
<gene>
    <name evidence="3" type="ORF">Stube_55490</name>
</gene>
<evidence type="ECO:0000256" key="1">
    <source>
        <dbReference type="SAM" id="Coils"/>
    </source>
</evidence>
<sequence>MYELSRVLLRAVGPEAARYEDVLLDFRGAGGTFKTRPDMLFGEAATAQRPSPASVLQLQNGGGKSVLIKLIFSVVLPGRRQTVGTSNTHALDSFVLEGDVSHVVLEWVHARSGRRLITGKVSAWRNGRPSADADQLVQRWYHFRPTETNSLRNLPIVSEGRYRPLPEFCDLMQQASDADPAMEYAAFRRHGHWTERLTDLGLDPVLFEYQRAMNADEGDAADAFSFSNDSAFVNFLLRVVVPPKPPEDLAALVNTYADKLSVRSDLEREREFVEGCLASLEPLAQARDDWRRAATQRDESAERLNDVLRRIRVRAVRELETATLRKVERDQLRDDVRREDDRHGNLTRVVTELRRIVAHMRLGEAEAEEQHQRKATDRAELVDSAWRATPVVLSHQDAAAEARRLAETIAATHEAARPALAARDTAARHLAGALAALREQARCDAVGKEESADELDVRAEQAQAEHNAAVATSAAHTAEADQRRREIDAVAEEIRTAVREGHLPDGLSVVQAVDDARRTHTESKARTTELEVLLAQADEDLNSATKEQLRCQAEAMKADEGLHTARAEYDKTRKRADRLAADPGFAGLLGPEAVNLESDAGALLTRLAEVQQEADSARAEILLLIAGDERARTALETTELLPPSVEAVQACKTLEDAGIQAWTGWEYLAAISDAERRKSLVSRAPGLATGIIVNSADHFDTARHILEDSELWPQNYVAVGTRAHLTSPSPDTGDGPFAVPLHPALYDERAADDERSRLVHRHELHQHRLADATTRLNSASRLASRLTQWREDCPPGHLEHLRSQVAERQEAVEATRERLAAVVKTCERLTAERADIKAALPLQRTLQEQHAEAVRLLARLSAREALLPGLQQAERTAQQAAATDREAAVKAAALSQTFREEAAALRRTADVLKNTAERLAQEIADLPPLEPTPAVGTDGSELSLPVLRRAYNAAADEYRRVAVGEDLKAKAALARDRLNAAEKDVAEVGSDVRELAERLLAGPDGADGAARSLAREAAHRAVTVCRKRLADLSVVTVARRSDADAFTEPTEPVDLTPYQRPSHLGEAMNLVTVAERDEQAAERVRRELRHHLDRAERDYESVRRSSDAFQDLTRVLGPGAGPEPAPEETGFEGDPGAARLRHEAVHSAHEQAKEAAEKARRKERTEADKLASHAADHRFAHLELPSKSIILSTPRSELPAMAGSWEKSLRQRLSSLDIDLNSIDRHRRSIVRQLAQQVEDALKTLRRAERLSRLPGGLGDWSGETFLQISFKAPKGDALADRLADIVDEASTEIVAGRVLQRDGTSLLLRGVAAAVGTRGFRVRLLKPEAVLRKTRVPVSQLKDVFSGGQVLTTAIVLYCTMAALRANEQGRSTHRHSGVLFLDNPIGRASATYLLRLQQAVAGALGVQLIFTTGLEDLTVLENFPLVLRMRNEADLRAHRQYLRVHETMSGLLDASLSDQGADEERPYSTVSAARYYRRPGQETEPDHD</sequence>
<feature type="region of interest" description="Disordered" evidence="2">
    <location>
        <begin position="1114"/>
        <end position="1168"/>
    </location>
</feature>
<protein>
    <submittedName>
        <fullName evidence="3">Uncharacterized protein</fullName>
    </submittedName>
</protein>
<dbReference type="EMBL" id="BLIR01000003">
    <property type="protein sequence ID" value="GFE40876.1"/>
    <property type="molecule type" value="Genomic_DNA"/>
</dbReference>
<name>A0A640V403_9ACTN</name>
<keyword evidence="4" id="KW-1185">Reference proteome</keyword>
<proteinExistence type="predicted"/>
<feature type="region of interest" description="Disordered" evidence="2">
    <location>
        <begin position="1457"/>
        <end position="1490"/>
    </location>
</feature>
<dbReference type="GeneID" id="96286612"/>
<dbReference type="OrthoDB" id="3202351at2"/>
<comment type="caution">
    <text evidence="3">The sequence shown here is derived from an EMBL/GenBank/DDBJ whole genome shotgun (WGS) entry which is preliminary data.</text>
</comment>
<feature type="coiled-coil region" evidence="1">
    <location>
        <begin position="964"/>
        <end position="998"/>
    </location>
</feature>
<accession>A0A640V403</accession>
<evidence type="ECO:0000313" key="4">
    <source>
        <dbReference type="Proteomes" id="UP000431826"/>
    </source>
</evidence>